<accession>A0ACB9DP81</accession>
<protein>
    <submittedName>
        <fullName evidence="1">Uncharacterized protein</fullName>
    </submittedName>
</protein>
<comment type="caution">
    <text evidence="1">The sequence shown here is derived from an EMBL/GenBank/DDBJ whole genome shotgun (WGS) entry which is preliminary data.</text>
</comment>
<evidence type="ECO:0000313" key="2">
    <source>
        <dbReference type="Proteomes" id="UP001055879"/>
    </source>
</evidence>
<sequence>MPSVLSLEFITSPLVTSFYGGRSCSHRLKRRLMKGDRRDLTCGKSSRCTQLLRYCGIHDLLETHCSSWLMQMDICSHIGLRVTDDVKDLYGLRMHTLESTHRVTKAFSEGELCNGVNEFLKVQDDREEDSSSSLPFKNCEFQKKDVCDDSHPSKIVTQTPEEYLCKCATCPCSCKTLLSPPGAITSEVSTHDDNVTSLGPSAFCSISVPTHSKPVSAMKGSREKRGAAPPVKLTVKWAPDVYDPIPTSVSHVVTNKQPSRHSKKNSKNKQKNTSKSSSSSRGSKGKDKKQVRKRGGRSSSSMSYKLAEHEEEEVTDFREPEPSSMNFHVMNAEQFCGSSFLKRHGTSLHLSSVAEAT</sequence>
<name>A0ACB9DP81_ARCLA</name>
<reference evidence="2" key="1">
    <citation type="journal article" date="2022" name="Mol. Ecol. Resour.">
        <title>The genomes of chicory, endive, great burdock and yacon provide insights into Asteraceae palaeo-polyploidization history and plant inulin production.</title>
        <authorList>
            <person name="Fan W."/>
            <person name="Wang S."/>
            <person name="Wang H."/>
            <person name="Wang A."/>
            <person name="Jiang F."/>
            <person name="Liu H."/>
            <person name="Zhao H."/>
            <person name="Xu D."/>
            <person name="Zhang Y."/>
        </authorList>
    </citation>
    <scope>NUCLEOTIDE SEQUENCE [LARGE SCALE GENOMIC DNA]</scope>
    <source>
        <strain evidence="2">cv. Niubang</strain>
    </source>
</reference>
<dbReference type="EMBL" id="CM042049">
    <property type="protein sequence ID" value="KAI3748352.1"/>
    <property type="molecule type" value="Genomic_DNA"/>
</dbReference>
<keyword evidence="2" id="KW-1185">Reference proteome</keyword>
<gene>
    <name evidence="1" type="ORF">L6452_11369</name>
</gene>
<dbReference type="Proteomes" id="UP001055879">
    <property type="component" value="Linkage Group LG03"/>
</dbReference>
<proteinExistence type="predicted"/>
<reference evidence="1 2" key="2">
    <citation type="journal article" date="2022" name="Mol. Ecol. Resour.">
        <title>The genomes of chicory, endive, great burdock and yacon provide insights into Asteraceae paleo-polyploidization history and plant inulin production.</title>
        <authorList>
            <person name="Fan W."/>
            <person name="Wang S."/>
            <person name="Wang H."/>
            <person name="Wang A."/>
            <person name="Jiang F."/>
            <person name="Liu H."/>
            <person name="Zhao H."/>
            <person name="Xu D."/>
            <person name="Zhang Y."/>
        </authorList>
    </citation>
    <scope>NUCLEOTIDE SEQUENCE [LARGE SCALE GENOMIC DNA]</scope>
    <source>
        <strain evidence="2">cv. Niubang</strain>
    </source>
</reference>
<evidence type="ECO:0000313" key="1">
    <source>
        <dbReference type="EMBL" id="KAI3748352.1"/>
    </source>
</evidence>
<organism evidence="1 2">
    <name type="scientific">Arctium lappa</name>
    <name type="common">Greater burdock</name>
    <name type="synonym">Lappa major</name>
    <dbReference type="NCBI Taxonomy" id="4217"/>
    <lineage>
        <taxon>Eukaryota</taxon>
        <taxon>Viridiplantae</taxon>
        <taxon>Streptophyta</taxon>
        <taxon>Embryophyta</taxon>
        <taxon>Tracheophyta</taxon>
        <taxon>Spermatophyta</taxon>
        <taxon>Magnoliopsida</taxon>
        <taxon>eudicotyledons</taxon>
        <taxon>Gunneridae</taxon>
        <taxon>Pentapetalae</taxon>
        <taxon>asterids</taxon>
        <taxon>campanulids</taxon>
        <taxon>Asterales</taxon>
        <taxon>Asteraceae</taxon>
        <taxon>Carduoideae</taxon>
        <taxon>Cardueae</taxon>
        <taxon>Arctiinae</taxon>
        <taxon>Arctium</taxon>
    </lineage>
</organism>